<reference evidence="3" key="2">
    <citation type="journal article" date="2021" name="Syst. Appl. Microbiol.">
        <title>Roseomonas hellenica sp. nov., isolated from roots of wild-growing Alkanna tinctoria.</title>
        <authorList>
            <person name="Rat A."/>
            <person name="Naranjo H.D."/>
            <person name="Lebbe L."/>
            <person name="Cnockaert M."/>
            <person name="Krigas N."/>
            <person name="Grigoriadou K."/>
            <person name="Maloupa E."/>
            <person name="Willems A."/>
        </authorList>
    </citation>
    <scope>NUCLEOTIDE SEQUENCE</scope>
    <source>
        <strain evidence="3">LMG 28251</strain>
    </source>
</reference>
<organism evidence="3 4">
    <name type="scientific">Plastoroseomonas arctica</name>
    <dbReference type="NCBI Taxonomy" id="1509237"/>
    <lineage>
        <taxon>Bacteria</taxon>
        <taxon>Pseudomonadati</taxon>
        <taxon>Pseudomonadota</taxon>
        <taxon>Alphaproteobacteria</taxon>
        <taxon>Acetobacterales</taxon>
        <taxon>Acetobacteraceae</taxon>
        <taxon>Plastoroseomonas</taxon>
    </lineage>
</organism>
<protein>
    <submittedName>
        <fullName evidence="3">Uncharacterized protein</fullName>
    </submittedName>
</protein>
<keyword evidence="2" id="KW-0732">Signal</keyword>
<name>A0AAF1JY02_9PROT</name>
<evidence type="ECO:0000313" key="3">
    <source>
        <dbReference type="EMBL" id="MBR0653934.1"/>
    </source>
</evidence>
<sequence length="147" mass="14259">MRIIAPVLAVLLPWTVQAQALRQQVVPSGDVVAIAPRGVRAPSQPAVEVAIADPAATGARIGAAPPGWVPPPRPLSFGRSFSGFSGEADGLGGAALQAAPTLLGLAAVAALTTLFGGRPSGNSGTGSGGSGTTTATTSGIAAPTSTR</sequence>
<proteinExistence type="predicted"/>
<evidence type="ECO:0000256" key="2">
    <source>
        <dbReference type="SAM" id="SignalP"/>
    </source>
</evidence>
<dbReference type="RefSeq" id="WP_211872642.1">
    <property type="nucleotide sequence ID" value="NZ_JAAEDH010000002.1"/>
</dbReference>
<feature type="chain" id="PRO_5042228681" evidence="2">
    <location>
        <begin position="19"/>
        <end position="147"/>
    </location>
</feature>
<dbReference type="Proteomes" id="UP001196068">
    <property type="component" value="Unassembled WGS sequence"/>
</dbReference>
<dbReference type="EMBL" id="JAAEDH010000002">
    <property type="protein sequence ID" value="MBR0653934.1"/>
    <property type="molecule type" value="Genomic_DNA"/>
</dbReference>
<accession>A0AAF1JY02</accession>
<gene>
    <name evidence="3" type="ORF">GXW79_02465</name>
</gene>
<comment type="caution">
    <text evidence="3">The sequence shown here is derived from an EMBL/GenBank/DDBJ whole genome shotgun (WGS) entry which is preliminary data.</text>
</comment>
<feature type="signal peptide" evidence="2">
    <location>
        <begin position="1"/>
        <end position="18"/>
    </location>
</feature>
<dbReference type="AlphaFoldDB" id="A0AAF1JY02"/>
<keyword evidence="4" id="KW-1185">Reference proteome</keyword>
<reference evidence="3" key="1">
    <citation type="submission" date="2020-01" db="EMBL/GenBank/DDBJ databases">
        <authorList>
            <person name="Rat A."/>
        </authorList>
    </citation>
    <scope>NUCLEOTIDE SEQUENCE</scope>
    <source>
        <strain evidence="3">LMG 28251</strain>
    </source>
</reference>
<evidence type="ECO:0000256" key="1">
    <source>
        <dbReference type="SAM" id="MobiDB-lite"/>
    </source>
</evidence>
<feature type="compositionally biased region" description="Low complexity" evidence="1">
    <location>
        <begin position="132"/>
        <end position="147"/>
    </location>
</feature>
<evidence type="ECO:0000313" key="4">
    <source>
        <dbReference type="Proteomes" id="UP001196068"/>
    </source>
</evidence>
<feature type="region of interest" description="Disordered" evidence="1">
    <location>
        <begin position="117"/>
        <end position="147"/>
    </location>
</feature>